<name>A0A7C2PFF9_9PLAN</name>
<evidence type="ECO:0000256" key="2">
    <source>
        <dbReference type="ARBA" id="ARBA00008193"/>
    </source>
</evidence>
<feature type="transmembrane region" description="Helical" evidence="7">
    <location>
        <begin position="172"/>
        <end position="191"/>
    </location>
</feature>
<feature type="domain" description="Glycine transporter" evidence="8">
    <location>
        <begin position="4"/>
        <end position="76"/>
    </location>
</feature>
<comment type="caution">
    <text evidence="9">The sequence shown here is derived from an EMBL/GenBank/DDBJ whole genome shotgun (WGS) entry which is preliminary data.</text>
</comment>
<dbReference type="PANTHER" id="PTHR30506">
    <property type="entry name" value="INNER MEMBRANE PROTEIN"/>
    <property type="match status" value="1"/>
</dbReference>
<keyword evidence="4 7" id="KW-0812">Transmembrane</keyword>
<dbReference type="GO" id="GO:0005886">
    <property type="term" value="C:plasma membrane"/>
    <property type="evidence" value="ECO:0007669"/>
    <property type="project" value="UniProtKB-SubCell"/>
</dbReference>
<accession>A0A7C2PFF9</accession>
<sequence>MRYLLEHLAVIFSAATGALAARGKRVDLFAVIVLGLVTAVGGGTLRDLVLDVPVFWITDASFILTGSAAAFLSFFVVRYTHPPQPMLQIADAFGLAFITMLGTSKTWQLEHAAPVCVVLGVTTGVAGGMIRDVLCGEIPLVFRTRIYLYATAAMAGSVVYLLGAAWAPRHPANLVVGAGVILVLRLAALRWQIRLPEFSTRE</sequence>
<feature type="transmembrane region" description="Helical" evidence="7">
    <location>
        <begin position="54"/>
        <end position="77"/>
    </location>
</feature>
<keyword evidence="6 7" id="KW-0472">Membrane</keyword>
<evidence type="ECO:0000256" key="3">
    <source>
        <dbReference type="ARBA" id="ARBA00022475"/>
    </source>
</evidence>
<evidence type="ECO:0000256" key="7">
    <source>
        <dbReference type="SAM" id="Phobius"/>
    </source>
</evidence>
<evidence type="ECO:0000313" key="9">
    <source>
        <dbReference type="EMBL" id="HEN14157.1"/>
    </source>
</evidence>
<dbReference type="AlphaFoldDB" id="A0A7C2PFF9"/>
<dbReference type="Pfam" id="PF03458">
    <property type="entry name" value="Gly_transporter"/>
    <property type="match status" value="2"/>
</dbReference>
<dbReference type="EMBL" id="DSOK01000053">
    <property type="protein sequence ID" value="HEN14157.1"/>
    <property type="molecule type" value="Genomic_DNA"/>
</dbReference>
<reference evidence="9" key="1">
    <citation type="journal article" date="2020" name="mSystems">
        <title>Genome- and Community-Level Interaction Insights into Carbon Utilization and Element Cycling Functions of Hydrothermarchaeota in Hydrothermal Sediment.</title>
        <authorList>
            <person name="Zhou Z."/>
            <person name="Liu Y."/>
            <person name="Xu W."/>
            <person name="Pan J."/>
            <person name="Luo Z.H."/>
            <person name="Li M."/>
        </authorList>
    </citation>
    <scope>NUCLEOTIDE SEQUENCE [LARGE SCALE GENOMIC DNA]</scope>
    <source>
        <strain evidence="9">SpSt-339</strain>
    </source>
</reference>
<keyword evidence="5 7" id="KW-1133">Transmembrane helix</keyword>
<feature type="transmembrane region" description="Helical" evidence="7">
    <location>
        <begin position="146"/>
        <end position="166"/>
    </location>
</feature>
<proteinExistence type="inferred from homology"/>
<dbReference type="InterPro" id="IPR005115">
    <property type="entry name" value="Gly_transporter"/>
</dbReference>
<evidence type="ECO:0000256" key="5">
    <source>
        <dbReference type="ARBA" id="ARBA00022989"/>
    </source>
</evidence>
<evidence type="ECO:0000256" key="4">
    <source>
        <dbReference type="ARBA" id="ARBA00022692"/>
    </source>
</evidence>
<evidence type="ECO:0000256" key="6">
    <source>
        <dbReference type="ARBA" id="ARBA00023136"/>
    </source>
</evidence>
<keyword evidence="3" id="KW-1003">Cell membrane</keyword>
<feature type="domain" description="Glycine transporter" evidence="8">
    <location>
        <begin position="89"/>
        <end position="162"/>
    </location>
</feature>
<protein>
    <submittedName>
        <fullName evidence="9">Trimeric intracellular cation channel family protein</fullName>
    </submittedName>
</protein>
<dbReference type="PANTHER" id="PTHR30506:SF3">
    <property type="entry name" value="UPF0126 INNER MEMBRANE PROTEIN YADS-RELATED"/>
    <property type="match status" value="1"/>
</dbReference>
<evidence type="ECO:0000256" key="1">
    <source>
        <dbReference type="ARBA" id="ARBA00004651"/>
    </source>
</evidence>
<comment type="subcellular location">
    <subcellularLocation>
        <location evidence="1">Cell membrane</location>
        <topology evidence="1">Multi-pass membrane protein</topology>
    </subcellularLocation>
</comment>
<gene>
    <name evidence="9" type="ORF">ENQ76_01640</name>
</gene>
<organism evidence="9">
    <name type="scientific">Schlesneria paludicola</name>
    <dbReference type="NCBI Taxonomy" id="360056"/>
    <lineage>
        <taxon>Bacteria</taxon>
        <taxon>Pseudomonadati</taxon>
        <taxon>Planctomycetota</taxon>
        <taxon>Planctomycetia</taxon>
        <taxon>Planctomycetales</taxon>
        <taxon>Planctomycetaceae</taxon>
        <taxon>Schlesneria</taxon>
    </lineage>
</organism>
<evidence type="ECO:0000259" key="8">
    <source>
        <dbReference type="Pfam" id="PF03458"/>
    </source>
</evidence>
<comment type="similarity">
    <text evidence="2">Belongs to the UPF0126 family.</text>
</comment>